<dbReference type="GO" id="GO:0016787">
    <property type="term" value="F:hydrolase activity"/>
    <property type="evidence" value="ECO:0007669"/>
    <property type="project" value="UniProtKB-KW"/>
</dbReference>
<protein>
    <submittedName>
        <fullName evidence="3">Poly(3-hydroxybutyrate) depolymerase</fullName>
    </submittedName>
</protein>
<keyword evidence="4" id="KW-1185">Reference proteome</keyword>
<evidence type="ECO:0000313" key="3">
    <source>
        <dbReference type="EMBL" id="RCX19478.1"/>
    </source>
</evidence>
<accession>A0A369BFU4</accession>
<keyword evidence="1" id="KW-0732">Signal</keyword>
<reference evidence="3 4" key="1">
    <citation type="submission" date="2018-07" db="EMBL/GenBank/DDBJ databases">
        <title>Genomic Encyclopedia of Type Strains, Phase IV (KMG-IV): sequencing the most valuable type-strain genomes for metagenomic binning, comparative biology and taxonomic classification.</title>
        <authorList>
            <person name="Goeker M."/>
        </authorList>
    </citation>
    <scope>NUCLEOTIDE SEQUENCE [LARGE SCALE GENOMIC DNA]</scope>
    <source>
        <strain evidence="3 4">DSM 27016</strain>
    </source>
</reference>
<dbReference type="InterPro" id="IPR050955">
    <property type="entry name" value="Plant_Biomass_Hydrol_Est"/>
</dbReference>
<dbReference type="AlphaFoldDB" id="A0A369BFU4"/>
<dbReference type="InterPro" id="IPR029058">
    <property type="entry name" value="AB_hydrolase_fold"/>
</dbReference>
<dbReference type="Gene3D" id="3.40.50.1820">
    <property type="entry name" value="alpha/beta hydrolase"/>
    <property type="match status" value="1"/>
</dbReference>
<evidence type="ECO:0000256" key="2">
    <source>
        <dbReference type="ARBA" id="ARBA00022801"/>
    </source>
</evidence>
<evidence type="ECO:0000313" key="4">
    <source>
        <dbReference type="Proteomes" id="UP000253034"/>
    </source>
</evidence>
<dbReference type="Proteomes" id="UP000253034">
    <property type="component" value="Unassembled WGS sequence"/>
</dbReference>
<dbReference type="SUPFAM" id="SSF53474">
    <property type="entry name" value="alpha/beta-Hydrolases"/>
    <property type="match status" value="1"/>
</dbReference>
<comment type="caution">
    <text evidence="3">The sequence shown here is derived from an EMBL/GenBank/DDBJ whole genome shotgun (WGS) entry which is preliminary data.</text>
</comment>
<dbReference type="EMBL" id="QPJT01000003">
    <property type="protein sequence ID" value="RCX19478.1"/>
    <property type="molecule type" value="Genomic_DNA"/>
</dbReference>
<sequence>MNKKVTILPGTPDDNNRDYLPEIIKTTDVVVNENGNNSQVYPERLTEYTGVIADGIEDTWYEYVPESYDPSKKTPLVFSMHGGMMTGWGQAIYTSWTMVADRDGFILVFPNSSSGRFWTVEWDKAKLEKGLEPGLHPTPSSPGENHDNRLVLGLLDLMKSKYNIDEGRVFMQGMSMGDMMTNQFARNFGNLLAGAAGSGAAVGRGLLYDGDGKIINRGGPLAIWQSRPELNGFPDDLKLNRYNREYWLSINGCKSLPEISIQGENNLAFYSGERADLVYLDIKNRDHGQTLDDAGLVWDYFFSGTRREQGGSIVHTGTVAPRVGDSFAVAIAKDCSTAWFKNSVIGMSGPAIKWQKLKYHGLNGGQEVRGEYLCVPLSFIAEVFDAEYTPSEDTLSAALILKDGRELQFARGSIGCAVDNRITSMLCEALHRNGELYISFEWFCRSICNLHVSVCENVLYATDHYSVLSANMADLINDILKGAERIFLLF</sequence>
<dbReference type="OrthoDB" id="9764953at2"/>
<keyword evidence="2" id="KW-0378">Hydrolase</keyword>
<dbReference type="PANTHER" id="PTHR43037:SF5">
    <property type="entry name" value="FERULOYL ESTERASE"/>
    <property type="match status" value="1"/>
</dbReference>
<dbReference type="PANTHER" id="PTHR43037">
    <property type="entry name" value="UNNAMED PRODUCT-RELATED"/>
    <property type="match status" value="1"/>
</dbReference>
<name>A0A369BFU4_9FIRM</name>
<organism evidence="3 4">
    <name type="scientific">Anaerobacterium chartisolvens</name>
    <dbReference type="NCBI Taxonomy" id="1297424"/>
    <lineage>
        <taxon>Bacteria</taxon>
        <taxon>Bacillati</taxon>
        <taxon>Bacillota</taxon>
        <taxon>Clostridia</taxon>
        <taxon>Eubacteriales</taxon>
        <taxon>Oscillospiraceae</taxon>
        <taxon>Anaerobacterium</taxon>
    </lineage>
</organism>
<dbReference type="RefSeq" id="WP_114296532.1">
    <property type="nucleotide sequence ID" value="NZ_QPJT01000003.1"/>
</dbReference>
<gene>
    <name evidence="3" type="ORF">DFR58_103225</name>
</gene>
<proteinExistence type="predicted"/>
<evidence type="ECO:0000256" key="1">
    <source>
        <dbReference type="ARBA" id="ARBA00022729"/>
    </source>
</evidence>